<dbReference type="InterPro" id="IPR027417">
    <property type="entry name" value="P-loop_NTPase"/>
</dbReference>
<dbReference type="Proteomes" id="UP000811365">
    <property type="component" value="Unassembled WGS sequence"/>
</dbReference>
<accession>A0A9E1GMR6</accession>
<reference evidence="1" key="1">
    <citation type="submission" date="2021-02" db="EMBL/GenBank/DDBJ databases">
        <title>Infant gut strain persistence is associated with maternal origin, phylogeny, and functional potential including surface adhesion and iron acquisition.</title>
        <authorList>
            <person name="Lou Y.C."/>
        </authorList>
    </citation>
    <scope>NUCLEOTIDE SEQUENCE</scope>
    <source>
        <strain evidence="1">L2_039_000G1_dasL2_039_000G1_maxbin2.maxbin.077</strain>
    </source>
</reference>
<dbReference type="Gene3D" id="3.30.420.280">
    <property type="match status" value="1"/>
</dbReference>
<sequence>MDLNLTVTAKQKQFIKAAADEVLFGGAAGGGKSRGQLTDALLYALKYPGSKQLILRRTFPDLERSLIREHLSFYPLKGKIYTYNSSTHRGRFKNGSALDFGYLDSEMDVYQYQGAEYDTIRFDELTQFTEYMYLYLLSRLRGVNDYPKQVKSSANPGGIGHSWVKARFIDIGPPDEVHSVTDQQSGTQSTRLFIPSRVTDNSALMQSDPDYIKRLERLPEKERRALLYGDWDLFEGQFFSEFRREVHVCEPFPIPAHWRRYVVIDYGMDMLAGYWIAVNEQGRAWAYREVYEGRDNGKGKDGKGHIVRDAAARLKALTPADEQIYCWLAPPDLWGRNKDTGKSTAEIFAESGIYFEKASASRVDGWRAVHEWLALNKDEQGNMAPGLMIFSTCTNLIRTLPAVQFDPKNSEDVANEPHELTHAPDALRYFCASWTSPAEQQKEEEKTIFDYFTDDDQQGDPLGWGDEIHVI</sequence>
<name>A0A9E1GMR6_9FIRM</name>
<evidence type="ECO:0000313" key="1">
    <source>
        <dbReference type="EMBL" id="MBS6623214.1"/>
    </source>
</evidence>
<proteinExistence type="predicted"/>
<gene>
    <name evidence="1" type="ORF">KH315_13855</name>
</gene>
<evidence type="ECO:0000313" key="2">
    <source>
        <dbReference type="Proteomes" id="UP000811365"/>
    </source>
</evidence>
<dbReference type="Gene3D" id="3.40.50.300">
    <property type="entry name" value="P-loop containing nucleotide triphosphate hydrolases"/>
    <property type="match status" value="1"/>
</dbReference>
<dbReference type="EMBL" id="JAGZYH010000078">
    <property type="protein sequence ID" value="MBS6623214.1"/>
    <property type="molecule type" value="Genomic_DNA"/>
</dbReference>
<organism evidence="1 2">
    <name type="scientific">Faecalibacterium prausnitzii</name>
    <dbReference type="NCBI Taxonomy" id="853"/>
    <lineage>
        <taxon>Bacteria</taxon>
        <taxon>Bacillati</taxon>
        <taxon>Bacillota</taxon>
        <taxon>Clostridia</taxon>
        <taxon>Eubacteriales</taxon>
        <taxon>Oscillospiraceae</taxon>
        <taxon>Faecalibacterium</taxon>
    </lineage>
</organism>
<protein>
    <submittedName>
        <fullName evidence="1">Phage terminase large subunit</fullName>
    </submittedName>
</protein>
<dbReference type="Pfam" id="PF03237">
    <property type="entry name" value="Terminase_6N"/>
    <property type="match status" value="1"/>
</dbReference>
<comment type="caution">
    <text evidence="1">The sequence shown here is derived from an EMBL/GenBank/DDBJ whole genome shotgun (WGS) entry which is preliminary data.</text>
</comment>
<dbReference type="AlphaFoldDB" id="A0A9E1GMR6"/>